<comment type="caution">
    <text evidence="12">The sequence shown here is derived from an EMBL/GenBank/DDBJ whole genome shotgun (WGS) entry which is preliminary data.</text>
</comment>
<evidence type="ECO:0000256" key="6">
    <source>
        <dbReference type="ARBA" id="ARBA00022737"/>
    </source>
</evidence>
<evidence type="ECO:0000256" key="7">
    <source>
        <dbReference type="ARBA" id="ARBA00031267"/>
    </source>
</evidence>
<comment type="similarity">
    <text evidence="1 9">Belongs to the protein prenyltransferase subunit alpha family.</text>
</comment>
<evidence type="ECO:0000313" key="13">
    <source>
        <dbReference type="Proteomes" id="UP001209570"/>
    </source>
</evidence>
<keyword evidence="6" id="KW-0677">Repeat</keyword>
<keyword evidence="13" id="KW-1185">Reference proteome</keyword>
<reference evidence="12" key="1">
    <citation type="submission" date="2021-12" db="EMBL/GenBank/DDBJ databases">
        <title>Prjna785345.</title>
        <authorList>
            <person name="Rujirawat T."/>
            <person name="Krajaejun T."/>
        </authorList>
    </citation>
    <scope>NUCLEOTIDE SEQUENCE</scope>
    <source>
        <strain evidence="12">Pi057C3</strain>
    </source>
</reference>
<evidence type="ECO:0000256" key="2">
    <source>
        <dbReference type="ARBA" id="ARBA00012656"/>
    </source>
</evidence>
<sequence>MVFAAVKSLLAITVLAAAASVSNGAATTTGFQPDIDEYFAKGGNTLKQLLLANVSPKVAGALPGVVIAATASEANNYIYHWIEIQELQQDLQLLQSQLLELQRTRRQQHDDDEPTLAQSLARHELLSVDVARTDRLLASLGSALFRHQTDTLRSPLHTFVHLSASPDARIQALLALHPIKIRQGVGAILDRMACLDLTRDSRQIHEFDDMHGRVKSVEREKEERKTDDDRREELTKVRMYHEVAGKVLALKAQRVLEAHILPLTSHLLLLNPEFHIVWGYRREILTALLERHTQGATDGDAISPEELAKTELKLTFEALQRNPKSYAAWYQRQWVIDKGLGDLKKEIGLCNKLLDLDERNFHCWNYRRHVCRLAGVTQADELAFSTLKIEQNFSNYSALHHRSITLPKPLTRDILQEEISVVQQAVFTEPDDQSAWFYYRWLLTSTIELLASTQEAVEFLSGQIEWMTELLEMEQNAKWVLVTLADLHHRFATTKRDDDAKTRSIQLYERLVKLDPDHANYYRDMTRKMTVQP</sequence>
<dbReference type="SUPFAM" id="SSF48439">
    <property type="entry name" value="Protein prenylyltransferase"/>
    <property type="match status" value="1"/>
</dbReference>
<evidence type="ECO:0000256" key="10">
    <source>
        <dbReference type="SAM" id="Coils"/>
    </source>
</evidence>
<proteinExistence type="inferred from homology"/>
<evidence type="ECO:0000256" key="5">
    <source>
        <dbReference type="ARBA" id="ARBA00022679"/>
    </source>
</evidence>
<accession>A0AAD5LVB8</accession>
<evidence type="ECO:0000256" key="4">
    <source>
        <dbReference type="ARBA" id="ARBA00022602"/>
    </source>
</evidence>
<evidence type="ECO:0000256" key="9">
    <source>
        <dbReference type="RuleBase" id="RU367120"/>
    </source>
</evidence>
<evidence type="ECO:0000256" key="8">
    <source>
        <dbReference type="ARBA" id="ARBA00047658"/>
    </source>
</evidence>
<keyword evidence="5 9" id="KW-0808">Transferase</keyword>
<comment type="function">
    <text evidence="9">Catalyzes the transfer of a geranyl-geranyl moiety from geranyl-geranyl pyrophosphate to cysteines occuring in specific C-terminal amino acid sequences.</text>
</comment>
<keyword evidence="4 9" id="KW-0637">Prenyltransferase</keyword>
<feature type="chain" id="PRO_5042079465" description="Geranylgeranyl transferase type-2 subunit alpha" evidence="11">
    <location>
        <begin position="25"/>
        <end position="533"/>
    </location>
</feature>
<name>A0AAD5LVB8_PYTIN</name>
<evidence type="ECO:0000256" key="1">
    <source>
        <dbReference type="ARBA" id="ARBA00006734"/>
    </source>
</evidence>
<gene>
    <name evidence="12" type="ORF">P43SY_009667</name>
</gene>
<dbReference type="Proteomes" id="UP001209570">
    <property type="component" value="Unassembled WGS sequence"/>
</dbReference>
<dbReference type="Pfam" id="PF01239">
    <property type="entry name" value="PPTA"/>
    <property type="match status" value="4"/>
</dbReference>
<dbReference type="GO" id="GO:0004663">
    <property type="term" value="F:Rab geranylgeranyltransferase activity"/>
    <property type="evidence" value="ECO:0007669"/>
    <property type="project" value="UniProtKB-UniRule"/>
</dbReference>
<organism evidence="12 13">
    <name type="scientific">Pythium insidiosum</name>
    <name type="common">Pythiosis disease agent</name>
    <dbReference type="NCBI Taxonomy" id="114742"/>
    <lineage>
        <taxon>Eukaryota</taxon>
        <taxon>Sar</taxon>
        <taxon>Stramenopiles</taxon>
        <taxon>Oomycota</taxon>
        <taxon>Peronosporomycetes</taxon>
        <taxon>Pythiales</taxon>
        <taxon>Pythiaceae</taxon>
        <taxon>Pythium</taxon>
    </lineage>
</organism>
<dbReference type="InterPro" id="IPR002088">
    <property type="entry name" value="Prenyl_trans_a"/>
</dbReference>
<dbReference type="GO" id="GO:0005968">
    <property type="term" value="C:Rab-protein geranylgeranyltransferase complex"/>
    <property type="evidence" value="ECO:0007669"/>
    <property type="project" value="TreeGrafter"/>
</dbReference>
<dbReference type="AlphaFoldDB" id="A0AAD5LVB8"/>
<keyword evidence="10" id="KW-0175">Coiled coil</keyword>
<comment type="catalytic activity">
    <reaction evidence="8 9">
        <text>geranylgeranyl diphosphate + L-cysteinyl-[protein] = S-geranylgeranyl-L-cysteinyl-[protein] + diphosphate</text>
        <dbReference type="Rhea" id="RHEA:21240"/>
        <dbReference type="Rhea" id="RHEA-COMP:10131"/>
        <dbReference type="Rhea" id="RHEA-COMP:11537"/>
        <dbReference type="ChEBI" id="CHEBI:29950"/>
        <dbReference type="ChEBI" id="CHEBI:33019"/>
        <dbReference type="ChEBI" id="CHEBI:57533"/>
        <dbReference type="ChEBI" id="CHEBI:86021"/>
        <dbReference type="EC" id="2.5.1.60"/>
    </reaction>
</comment>
<dbReference type="PANTHER" id="PTHR11129">
    <property type="entry name" value="PROTEIN FARNESYLTRANSFERASE ALPHA SUBUNIT/RAB GERANYLGERANYL TRANSFERASE ALPHA SUBUNIT"/>
    <property type="match status" value="1"/>
</dbReference>
<evidence type="ECO:0000313" key="12">
    <source>
        <dbReference type="EMBL" id="KAJ0394444.1"/>
    </source>
</evidence>
<evidence type="ECO:0000256" key="3">
    <source>
        <dbReference type="ARBA" id="ARBA00014772"/>
    </source>
</evidence>
<dbReference type="EMBL" id="JAKCXM010000410">
    <property type="protein sequence ID" value="KAJ0394444.1"/>
    <property type="molecule type" value="Genomic_DNA"/>
</dbReference>
<feature type="coiled-coil region" evidence="10">
    <location>
        <begin position="84"/>
        <end position="111"/>
    </location>
</feature>
<evidence type="ECO:0000256" key="11">
    <source>
        <dbReference type="SAM" id="SignalP"/>
    </source>
</evidence>
<protein>
    <recommendedName>
        <fullName evidence="3 9">Geranylgeranyl transferase type-2 subunit alpha</fullName>
        <ecNumber evidence="2 9">2.5.1.60</ecNumber>
    </recommendedName>
    <alternativeName>
        <fullName evidence="7 9">Geranylgeranyl transferase type II subunit alpha</fullName>
    </alternativeName>
</protein>
<dbReference type="GO" id="GO:0097354">
    <property type="term" value="P:prenylation"/>
    <property type="evidence" value="ECO:0007669"/>
    <property type="project" value="UniProtKB-UniRule"/>
</dbReference>
<dbReference type="EC" id="2.5.1.60" evidence="2 9"/>
<dbReference type="PANTHER" id="PTHR11129:SF2">
    <property type="entry name" value="GERANYLGERANYL TRANSFERASE TYPE-2 SUBUNIT ALPHA"/>
    <property type="match status" value="1"/>
</dbReference>
<dbReference type="FunFam" id="1.25.40.120:FF:000035">
    <property type="entry name" value="Geranylgeranyl transferase type-2 subunit alpha"/>
    <property type="match status" value="1"/>
</dbReference>
<keyword evidence="11" id="KW-0732">Signal</keyword>
<feature type="signal peptide" evidence="11">
    <location>
        <begin position="1"/>
        <end position="24"/>
    </location>
</feature>
<dbReference type="PROSITE" id="PS51147">
    <property type="entry name" value="PFTA"/>
    <property type="match status" value="4"/>
</dbReference>
<dbReference type="Gene3D" id="1.25.40.120">
    <property type="entry name" value="Protein prenylyltransferase"/>
    <property type="match status" value="1"/>
</dbReference>